<proteinExistence type="predicted"/>
<dbReference type="Pfam" id="PF05359">
    <property type="entry name" value="DUF748"/>
    <property type="match status" value="1"/>
</dbReference>
<name>A0A845BMP8_9NEIS</name>
<organism evidence="2 3">
    <name type="scientific">Craterilacuibacter sinensis</name>
    <dbReference type="NCBI Taxonomy" id="2686017"/>
    <lineage>
        <taxon>Bacteria</taxon>
        <taxon>Pseudomonadati</taxon>
        <taxon>Pseudomonadota</taxon>
        <taxon>Betaproteobacteria</taxon>
        <taxon>Neisseriales</taxon>
        <taxon>Neisseriaceae</taxon>
        <taxon>Craterilacuibacter</taxon>
    </lineage>
</organism>
<dbReference type="InterPro" id="IPR052894">
    <property type="entry name" value="AsmA-related"/>
</dbReference>
<dbReference type="GO" id="GO:0090313">
    <property type="term" value="P:regulation of protein targeting to membrane"/>
    <property type="evidence" value="ECO:0007669"/>
    <property type="project" value="TreeGrafter"/>
</dbReference>
<keyword evidence="1" id="KW-0812">Transmembrane</keyword>
<accession>A0A845BMP8</accession>
<feature type="transmembrane region" description="Helical" evidence="1">
    <location>
        <begin position="21"/>
        <end position="41"/>
    </location>
</feature>
<dbReference type="PANTHER" id="PTHR30441">
    <property type="entry name" value="DUF748 DOMAIN-CONTAINING PROTEIN"/>
    <property type="match status" value="1"/>
</dbReference>
<sequence>MNQAAPEHIARPARRWRGLRLLAMTLLALVALLWGALYTLAPRLLQKGAADWAQGIGYKLQLGQVDIAPWAMRAELGDIELSDSQGAPLFAAKRLLINAELWALLAGRWQVSALNLDAPRLTLARDAAGVWNWARLLDAASSQGKKAKTSDDSLPSLLIEALRIRQGVIALDDAGTQGGRAALTPFDLSLNELSTLSGRDGLLQLNARLNDGARLTWQGRVGLSPLASQGELSLQGLKLASVWPWVAPHLRLASPQGSVSLNTRYRFAMPGSKPELVLPHLALQGSDLAFKAPGSGNPLLLKTLDVSGASFVLDGMRARVQGVRLDGLSFNGLRNQQGLLDWQAALPVPDMSRAKSATATPGLSLSLDKLWLKNAQFQLDDAGFIRPLRVSGQLPEASARVRLDSAGAVRVDQVQGQLAALTLQSEEARWLQLSSLALQDLDVDTATRKLDAGTLNLAGLQLDVVQTRGGQINIARYLQQRPGLPTSKAAPASGRAWQTRLPQLTLADSSVRWRDEAMAKPLTLALTGLAGTVTPEEGALALALNGRLEGGQLDLNGRASLENASGQARLALKGVPLQALAPYALAGTPLLLRSGSLATALDARWQEANWSVRGNGDIARLAVMEPGQTQPLLAWQRLQIQGIQADAKRARIAEIRLDKPVARFLLDEKRSSNVEKLFAGKMATARPAAAKQGPGYAVDIASVRVIQGDLEFSDQGMKPAFATRMHDLNGSVLGISSRAGRRASLSFNGEVDRYGDVRIKGALSPQAVTDDLDIALAFRNIPIHSLNPYSMSFAGWQVDDGRLSLDVSYRLDRRALKAENRVVIDSLKLGEELPDYKGTRLPLRLAIALLEDGDGRIDLDLPVSGSLDDPEFSVGHLVWQAVKNVVTKVATAPFRALGALLGGEGFDAVYAVPGEAAVSPPEREKLDQLATLLQKRPQLKLEIAGRYAEADRKALARSRIDRAILAAGRFQLLPGEPLPLPDMGDPVMQDAVKSVYVDKIGRIKLMQRLLALPDNDARYQALREEMIAATPVADAELATLAQARAAAARAIMLEVDAALAGRITLGAADKAGSDANGVELGIKLDTAGA</sequence>
<dbReference type="EMBL" id="WSSB01000005">
    <property type="protein sequence ID" value="MXR36670.1"/>
    <property type="molecule type" value="Genomic_DNA"/>
</dbReference>
<dbReference type="GO" id="GO:0005886">
    <property type="term" value="C:plasma membrane"/>
    <property type="evidence" value="ECO:0007669"/>
    <property type="project" value="TreeGrafter"/>
</dbReference>
<keyword evidence="1" id="KW-0472">Membrane</keyword>
<keyword evidence="1" id="KW-1133">Transmembrane helix</keyword>
<reference evidence="2 3" key="1">
    <citation type="submission" date="2019-12" db="EMBL/GenBank/DDBJ databases">
        <title>Neisseriaceae gen. nov. sp. Genome sequencing and assembly.</title>
        <authorList>
            <person name="Liu Z."/>
            <person name="Li A."/>
        </authorList>
    </citation>
    <scope>NUCLEOTIDE SEQUENCE [LARGE SCALE GENOMIC DNA]</scope>
    <source>
        <strain evidence="2 3">B2N2-7</strain>
    </source>
</reference>
<evidence type="ECO:0000256" key="1">
    <source>
        <dbReference type="SAM" id="Phobius"/>
    </source>
</evidence>
<evidence type="ECO:0000313" key="2">
    <source>
        <dbReference type="EMBL" id="MXR36670.1"/>
    </source>
</evidence>
<dbReference type="PANTHER" id="PTHR30441:SF8">
    <property type="entry name" value="DUF748 DOMAIN-CONTAINING PROTEIN"/>
    <property type="match status" value="1"/>
</dbReference>
<dbReference type="InterPro" id="IPR008023">
    <property type="entry name" value="DUF748"/>
</dbReference>
<gene>
    <name evidence="2" type="ORF">GQF02_06775</name>
</gene>
<dbReference type="AlphaFoldDB" id="A0A845BMP8"/>
<protein>
    <submittedName>
        <fullName evidence="2">DUF748 domain-containing protein</fullName>
    </submittedName>
</protein>
<keyword evidence="3" id="KW-1185">Reference proteome</keyword>
<evidence type="ECO:0000313" key="3">
    <source>
        <dbReference type="Proteomes" id="UP000467214"/>
    </source>
</evidence>
<dbReference type="Proteomes" id="UP000467214">
    <property type="component" value="Unassembled WGS sequence"/>
</dbReference>
<dbReference type="RefSeq" id="WP_160795811.1">
    <property type="nucleotide sequence ID" value="NZ_WSSB01000005.1"/>
</dbReference>
<comment type="caution">
    <text evidence="2">The sequence shown here is derived from an EMBL/GenBank/DDBJ whole genome shotgun (WGS) entry which is preliminary data.</text>
</comment>